<dbReference type="GO" id="GO:0016020">
    <property type="term" value="C:membrane"/>
    <property type="evidence" value="ECO:0007669"/>
    <property type="project" value="GOC"/>
</dbReference>
<dbReference type="RefSeq" id="WP_148595114.1">
    <property type="nucleotide sequence ID" value="NZ_CP042997.1"/>
</dbReference>
<reference evidence="3 4" key="1">
    <citation type="submission" date="2019-08" db="EMBL/GenBank/DDBJ databases">
        <title>Deep-cultivation of Planctomycetes and their phenomic and genomic characterization uncovers novel biology.</title>
        <authorList>
            <person name="Wiegand S."/>
            <person name="Jogler M."/>
            <person name="Boedeker C."/>
            <person name="Pinto D."/>
            <person name="Vollmers J."/>
            <person name="Rivas-Marin E."/>
            <person name="Kohn T."/>
            <person name="Peeters S.H."/>
            <person name="Heuer A."/>
            <person name="Rast P."/>
            <person name="Oberbeckmann S."/>
            <person name="Bunk B."/>
            <person name="Jeske O."/>
            <person name="Meyerdierks A."/>
            <person name="Storesund J.E."/>
            <person name="Kallscheuer N."/>
            <person name="Luecker S."/>
            <person name="Lage O.M."/>
            <person name="Pohl T."/>
            <person name="Merkel B.J."/>
            <person name="Hornburger P."/>
            <person name="Mueller R.-W."/>
            <person name="Bruemmer F."/>
            <person name="Labrenz M."/>
            <person name="Spormann A.M."/>
            <person name="Op den Camp H."/>
            <person name="Overmann J."/>
            <person name="Amann R."/>
            <person name="Jetten M.S.M."/>
            <person name="Mascher T."/>
            <person name="Medema M.H."/>
            <person name="Devos D.P."/>
            <person name="Kaster A.-K."/>
            <person name="Ovreas L."/>
            <person name="Rohde M."/>
            <person name="Galperin M.Y."/>
            <person name="Jogler C."/>
        </authorList>
    </citation>
    <scope>NUCLEOTIDE SEQUENCE [LARGE SCALE GENOMIC DNA]</scope>
    <source>
        <strain evidence="3 4">OJF2</strain>
    </source>
</reference>
<name>A0A5B9W3X4_9BACT</name>
<keyword evidence="1" id="KW-1133">Transmembrane helix</keyword>
<organism evidence="3 4">
    <name type="scientific">Aquisphaera giovannonii</name>
    <dbReference type="NCBI Taxonomy" id="406548"/>
    <lineage>
        <taxon>Bacteria</taxon>
        <taxon>Pseudomonadati</taxon>
        <taxon>Planctomycetota</taxon>
        <taxon>Planctomycetia</taxon>
        <taxon>Isosphaerales</taxon>
        <taxon>Isosphaeraceae</taxon>
        <taxon>Aquisphaera</taxon>
    </lineage>
</organism>
<dbReference type="Pfam" id="PF07578">
    <property type="entry name" value="LAB_N"/>
    <property type="match status" value="1"/>
</dbReference>
<protein>
    <submittedName>
        <fullName evidence="3">Lipid-A-disaccharide synthase</fullName>
    </submittedName>
</protein>
<feature type="transmembrane region" description="Helical" evidence="1">
    <location>
        <begin position="40"/>
        <end position="58"/>
    </location>
</feature>
<keyword evidence="4" id="KW-1185">Reference proteome</keyword>
<sequence length="101" mass="10826">MSSVTAWLIVGCLGQALFTARFAVQWLASERRRESVVPSAFWWLSLAGGATLLCYAVSRSEPVFAVGQAMGLVVYARNLVLLGKARRRAGREALVGSAGNP</sequence>
<dbReference type="KEGG" id="agv:OJF2_38400"/>
<feature type="transmembrane region" description="Helical" evidence="1">
    <location>
        <begin position="64"/>
        <end position="82"/>
    </location>
</feature>
<dbReference type="AlphaFoldDB" id="A0A5B9W3X4"/>
<feature type="transmembrane region" description="Helical" evidence="1">
    <location>
        <begin position="6"/>
        <end position="28"/>
    </location>
</feature>
<dbReference type="EMBL" id="CP042997">
    <property type="protein sequence ID" value="QEH35292.1"/>
    <property type="molecule type" value="Genomic_DNA"/>
</dbReference>
<dbReference type="SMART" id="SM01259">
    <property type="entry name" value="LAB_N"/>
    <property type="match status" value="1"/>
</dbReference>
<dbReference type="InterPro" id="IPR011499">
    <property type="entry name" value="Lipid_A_biosynth_N"/>
</dbReference>
<evidence type="ECO:0000259" key="2">
    <source>
        <dbReference type="SMART" id="SM01259"/>
    </source>
</evidence>
<dbReference type="GO" id="GO:0008915">
    <property type="term" value="F:lipid-A-disaccharide synthase activity"/>
    <property type="evidence" value="ECO:0007669"/>
    <property type="project" value="InterPro"/>
</dbReference>
<accession>A0A5B9W3X4</accession>
<keyword evidence="1" id="KW-0812">Transmembrane</keyword>
<evidence type="ECO:0000313" key="3">
    <source>
        <dbReference type="EMBL" id="QEH35292.1"/>
    </source>
</evidence>
<gene>
    <name evidence="3" type="ORF">OJF2_38400</name>
</gene>
<dbReference type="OrthoDB" id="196309at2"/>
<dbReference type="GO" id="GO:0009245">
    <property type="term" value="P:lipid A biosynthetic process"/>
    <property type="evidence" value="ECO:0007669"/>
    <property type="project" value="InterPro"/>
</dbReference>
<dbReference type="Proteomes" id="UP000324233">
    <property type="component" value="Chromosome"/>
</dbReference>
<keyword evidence="1" id="KW-0472">Membrane</keyword>
<feature type="domain" description="Lipid A biosynthesis N-terminal" evidence="2">
    <location>
        <begin position="10"/>
        <end position="81"/>
    </location>
</feature>
<evidence type="ECO:0000313" key="4">
    <source>
        <dbReference type="Proteomes" id="UP000324233"/>
    </source>
</evidence>
<evidence type="ECO:0000256" key="1">
    <source>
        <dbReference type="SAM" id="Phobius"/>
    </source>
</evidence>
<proteinExistence type="predicted"/>